<dbReference type="EMBL" id="UINC01023402">
    <property type="protein sequence ID" value="SVA94982.1"/>
    <property type="molecule type" value="Genomic_DNA"/>
</dbReference>
<evidence type="ECO:0000313" key="1">
    <source>
        <dbReference type="EMBL" id="SVA94982.1"/>
    </source>
</evidence>
<reference evidence="1" key="1">
    <citation type="submission" date="2018-05" db="EMBL/GenBank/DDBJ databases">
        <authorList>
            <person name="Lanie J.A."/>
            <person name="Ng W.-L."/>
            <person name="Kazmierczak K.M."/>
            <person name="Andrzejewski T.M."/>
            <person name="Davidsen T.M."/>
            <person name="Wayne K.J."/>
            <person name="Tettelin H."/>
            <person name="Glass J.I."/>
            <person name="Rusch D."/>
            <person name="Podicherti R."/>
            <person name="Tsui H.-C.T."/>
            <person name="Winkler M.E."/>
        </authorList>
    </citation>
    <scope>NUCLEOTIDE SEQUENCE</scope>
</reference>
<sequence>MVSTGGMSEELQVEIVTALVKHVAQT</sequence>
<accession>A0A382A1E9</accession>
<gene>
    <name evidence="1" type="ORF">METZ01_LOCUS147836</name>
</gene>
<proteinExistence type="predicted"/>
<dbReference type="AlphaFoldDB" id="A0A382A1E9"/>
<protein>
    <submittedName>
        <fullName evidence="1">Uncharacterized protein</fullName>
    </submittedName>
</protein>
<name>A0A382A1E9_9ZZZZ</name>
<organism evidence="1">
    <name type="scientific">marine metagenome</name>
    <dbReference type="NCBI Taxonomy" id="408172"/>
    <lineage>
        <taxon>unclassified sequences</taxon>
        <taxon>metagenomes</taxon>
        <taxon>ecological metagenomes</taxon>
    </lineage>
</organism>